<evidence type="ECO:0000313" key="5">
    <source>
        <dbReference type="EMBL" id="TDR06609.1"/>
    </source>
</evidence>
<dbReference type="SMART" id="SM00422">
    <property type="entry name" value="HTH_MERR"/>
    <property type="match status" value="1"/>
</dbReference>
<reference evidence="5 6" key="1">
    <citation type="submission" date="2019-03" db="EMBL/GenBank/DDBJ databases">
        <title>Genomic Encyclopedia of Type Strains, Phase IV (KMG-IV): sequencing the most valuable type-strain genomes for metagenomic binning, comparative biology and taxonomic classification.</title>
        <authorList>
            <person name="Goeker M."/>
        </authorList>
    </citation>
    <scope>NUCLEOTIDE SEQUENCE [LARGE SCALE GENOMIC DNA]</scope>
    <source>
        <strain evidence="5 6">DSM 5604</strain>
    </source>
</reference>
<comment type="caution">
    <text evidence="5">The sequence shown here is derived from an EMBL/GenBank/DDBJ whole genome shotgun (WGS) entry which is preliminary data.</text>
</comment>
<protein>
    <submittedName>
        <fullName evidence="5">MerR family transcriptional regulator</fullName>
    </submittedName>
</protein>
<evidence type="ECO:0000259" key="4">
    <source>
        <dbReference type="PROSITE" id="PS50937"/>
    </source>
</evidence>
<dbReference type="GO" id="GO:0008270">
    <property type="term" value="F:zinc ion binding"/>
    <property type="evidence" value="ECO:0007669"/>
    <property type="project" value="InterPro"/>
</dbReference>
<dbReference type="NCBIfam" id="TIGR02043">
    <property type="entry name" value="ZntR"/>
    <property type="match status" value="1"/>
</dbReference>
<sequence length="144" mass="16121">MFRIGELAKKFSINADTLRFYEKQGLLCPSSVAANGYRLYSEQEAKTLGFILRAKEVGFSLTEIKSLLSIEVDKANSECSDVKALVDDKLDQVTAKIQELQRFQRSLKRLSNACCGGHESAEDCTILQALESETLDIVPEHHHE</sequence>
<keyword evidence="6" id="KW-1185">Reference proteome</keyword>
<feature type="domain" description="HTH merR-type" evidence="4">
    <location>
        <begin position="1"/>
        <end position="70"/>
    </location>
</feature>
<dbReference type="CDD" id="cd04770">
    <property type="entry name" value="HTH_HMRTR"/>
    <property type="match status" value="1"/>
</dbReference>
<keyword evidence="1" id="KW-0805">Transcription regulation</keyword>
<dbReference type="GO" id="GO:0003677">
    <property type="term" value="F:DNA binding"/>
    <property type="evidence" value="ECO:0007669"/>
    <property type="project" value="UniProtKB-KW"/>
</dbReference>
<dbReference type="SUPFAM" id="SSF46955">
    <property type="entry name" value="Putative DNA-binding domain"/>
    <property type="match status" value="1"/>
</dbReference>
<evidence type="ECO:0000256" key="2">
    <source>
        <dbReference type="ARBA" id="ARBA00023125"/>
    </source>
</evidence>
<dbReference type="InterPro" id="IPR000551">
    <property type="entry name" value="MerR-type_HTH_dom"/>
</dbReference>
<dbReference type="Pfam" id="PF00376">
    <property type="entry name" value="MerR"/>
    <property type="match status" value="1"/>
</dbReference>
<dbReference type="GO" id="GO:0006351">
    <property type="term" value="P:DNA-templated transcription"/>
    <property type="evidence" value="ECO:0007669"/>
    <property type="project" value="InterPro"/>
</dbReference>
<dbReference type="EMBL" id="SNZA01000005">
    <property type="protein sequence ID" value="TDR06609.1"/>
    <property type="molecule type" value="Genomic_DNA"/>
</dbReference>
<keyword evidence="3" id="KW-0804">Transcription</keyword>
<evidence type="ECO:0000256" key="3">
    <source>
        <dbReference type="ARBA" id="ARBA00023163"/>
    </source>
</evidence>
<dbReference type="PANTHER" id="PTHR30204">
    <property type="entry name" value="REDOX-CYCLING DRUG-SENSING TRANSCRIPTIONAL ACTIVATOR SOXR"/>
    <property type="match status" value="1"/>
</dbReference>
<dbReference type="Pfam" id="PF09278">
    <property type="entry name" value="MerR-DNA-bind"/>
    <property type="match status" value="1"/>
</dbReference>
<dbReference type="PRINTS" id="PR00040">
    <property type="entry name" value="HTHMERR"/>
</dbReference>
<evidence type="ECO:0000256" key="1">
    <source>
        <dbReference type="ARBA" id="ARBA00023015"/>
    </source>
</evidence>
<keyword evidence="2" id="KW-0238">DNA-binding</keyword>
<dbReference type="OrthoDB" id="9808480at2"/>
<dbReference type="InterPro" id="IPR011788">
    <property type="entry name" value="ZntR"/>
</dbReference>
<dbReference type="InterPro" id="IPR009061">
    <property type="entry name" value="DNA-bd_dom_put_sf"/>
</dbReference>
<dbReference type="PANTHER" id="PTHR30204:SF92">
    <property type="entry name" value="HTH-TYPE TRANSCRIPTIONAL REGULATOR ZNTR"/>
    <property type="match status" value="1"/>
</dbReference>
<gene>
    <name evidence="5" type="ORF">C8D85_2792</name>
</gene>
<dbReference type="InterPro" id="IPR015358">
    <property type="entry name" value="Tscrpt_reg_MerR_DNA-bd"/>
</dbReference>
<proteinExistence type="predicted"/>
<accession>A0A4R6X3F2</accession>
<dbReference type="NCBIfam" id="NF007069">
    <property type="entry name" value="PRK09514.1"/>
    <property type="match status" value="1"/>
</dbReference>
<dbReference type="Proteomes" id="UP000295729">
    <property type="component" value="Unassembled WGS sequence"/>
</dbReference>
<dbReference type="PROSITE" id="PS50937">
    <property type="entry name" value="HTH_MERR_2"/>
    <property type="match status" value="1"/>
</dbReference>
<dbReference type="GO" id="GO:0003700">
    <property type="term" value="F:DNA-binding transcription factor activity"/>
    <property type="evidence" value="ECO:0007669"/>
    <property type="project" value="InterPro"/>
</dbReference>
<dbReference type="Gene3D" id="1.10.1660.10">
    <property type="match status" value="1"/>
</dbReference>
<dbReference type="InterPro" id="IPR047057">
    <property type="entry name" value="MerR_fam"/>
</dbReference>
<dbReference type="AlphaFoldDB" id="A0A4R6X3F2"/>
<evidence type="ECO:0000313" key="6">
    <source>
        <dbReference type="Proteomes" id="UP000295729"/>
    </source>
</evidence>
<name>A0A4R6X3F2_9GAMM</name>
<organism evidence="5 6">
    <name type="scientific">Marinomonas communis</name>
    <dbReference type="NCBI Taxonomy" id="28254"/>
    <lineage>
        <taxon>Bacteria</taxon>
        <taxon>Pseudomonadati</taxon>
        <taxon>Pseudomonadota</taxon>
        <taxon>Gammaproteobacteria</taxon>
        <taxon>Oceanospirillales</taxon>
        <taxon>Oceanospirillaceae</taxon>
        <taxon>Marinomonas</taxon>
    </lineage>
</organism>